<dbReference type="Proteomes" id="UP001156706">
    <property type="component" value="Unassembled WGS sequence"/>
</dbReference>
<evidence type="ECO:0000256" key="2">
    <source>
        <dbReference type="SAM" id="SignalP"/>
    </source>
</evidence>
<sequence>MRLTYPAYLLQLCSLMLLSLLSACGGGAPDSAGPVTPQPVPPVYQVQLYADATALGSAGQTEVLLTAVVKDSANKVVAGQTVSFSSDSGTLKNIEALSDDDGTATAVLSTAGNPANRTITVTAALGNNSDRVELAVQGTALVVSGNLGVALNQSTTLDVMLTDSAGQGLANRAVTISSLKGNTVPASVTTNTSGRASVTVIGRVIGSDTLSFSALGASTTATLLTSSTQQFSFGLNTSQVVVGSEALLTAVYSRDGIAQANVPVSFSVSRGAITATATTNALGEAVAFFNSLDAGPVTVTAQAPGFSGQFSFDVIATLPSRVTLQSSRSTLAFAEQADLVATLRDARGNLVAGKDVEFTLTQDTTGGTLSAAVVKANAVGQATVRYTAGRVASGQNGVTITARVKETPSVSGSTLLTVAQSGLAVALVQDNLLGRDTDNNNMYRKQLTAIVSDAAGNPVGNQVVEFRVRPVAYYKGSMVTGAQTWVAGYSLTSGDPGTTGLGTFACNNEDLDLDGFLDAGEDVNGNGRLDPIPGEIVTRTVVTDANGQAQVYLSYARERSLWLDVQVDAYVGAVGTDGPRASRVLPLGVLVDDVSDLTIRAPNAVSPFGVGTSCTSAN</sequence>
<dbReference type="InterPro" id="IPR013783">
    <property type="entry name" value="Ig-like_fold"/>
</dbReference>
<dbReference type="SUPFAM" id="SSF49373">
    <property type="entry name" value="Invasin/intimin cell-adhesion fragments"/>
    <property type="match status" value="4"/>
</dbReference>
<evidence type="ECO:0000313" key="4">
    <source>
        <dbReference type="EMBL" id="GLR15187.1"/>
    </source>
</evidence>
<dbReference type="InterPro" id="IPR003344">
    <property type="entry name" value="Big_1_dom"/>
</dbReference>
<evidence type="ECO:0000313" key="5">
    <source>
        <dbReference type="Proteomes" id="UP001156706"/>
    </source>
</evidence>
<dbReference type="InterPro" id="IPR008964">
    <property type="entry name" value="Invasin/intimin_cell_adhesion"/>
</dbReference>
<keyword evidence="2" id="KW-0732">Signal</keyword>
<protein>
    <recommendedName>
        <fullName evidence="3">Big-1 domain-containing protein</fullName>
    </recommendedName>
</protein>
<feature type="domain" description="Big-1" evidence="3">
    <location>
        <begin position="44"/>
        <end position="133"/>
    </location>
</feature>
<comment type="similarity">
    <text evidence="1">Belongs to the intimin/invasin family.</text>
</comment>
<feature type="domain" description="Big-1" evidence="3">
    <location>
        <begin position="320"/>
        <end position="413"/>
    </location>
</feature>
<dbReference type="EMBL" id="BSOG01000007">
    <property type="protein sequence ID" value="GLR15187.1"/>
    <property type="molecule type" value="Genomic_DNA"/>
</dbReference>
<comment type="caution">
    <text evidence="4">The sequence shown here is derived from an EMBL/GenBank/DDBJ whole genome shotgun (WGS) entry which is preliminary data.</text>
</comment>
<keyword evidence="5" id="KW-1185">Reference proteome</keyword>
<dbReference type="SMART" id="SM00634">
    <property type="entry name" value="BID_1"/>
    <property type="match status" value="3"/>
</dbReference>
<dbReference type="PROSITE" id="PS51257">
    <property type="entry name" value="PROKAR_LIPOPROTEIN"/>
    <property type="match status" value="1"/>
</dbReference>
<organism evidence="4 5">
    <name type="scientific">Chitinimonas prasina</name>
    <dbReference type="NCBI Taxonomy" id="1434937"/>
    <lineage>
        <taxon>Bacteria</taxon>
        <taxon>Pseudomonadati</taxon>
        <taxon>Pseudomonadota</taxon>
        <taxon>Betaproteobacteria</taxon>
        <taxon>Neisseriales</taxon>
        <taxon>Chitinibacteraceae</taxon>
        <taxon>Chitinimonas</taxon>
    </lineage>
</organism>
<feature type="chain" id="PRO_5047285914" description="Big-1 domain-containing protein" evidence="2">
    <location>
        <begin position="29"/>
        <end position="618"/>
    </location>
</feature>
<evidence type="ECO:0000259" key="3">
    <source>
        <dbReference type="SMART" id="SM00634"/>
    </source>
</evidence>
<gene>
    <name evidence="4" type="ORF">GCM10007907_39770</name>
</gene>
<evidence type="ECO:0000256" key="1">
    <source>
        <dbReference type="ARBA" id="ARBA00010116"/>
    </source>
</evidence>
<reference evidence="5" key="1">
    <citation type="journal article" date="2019" name="Int. J. Syst. Evol. Microbiol.">
        <title>The Global Catalogue of Microorganisms (GCM) 10K type strain sequencing project: providing services to taxonomists for standard genome sequencing and annotation.</title>
        <authorList>
            <consortium name="The Broad Institute Genomics Platform"/>
            <consortium name="The Broad Institute Genome Sequencing Center for Infectious Disease"/>
            <person name="Wu L."/>
            <person name="Ma J."/>
        </authorList>
    </citation>
    <scope>NUCLEOTIDE SEQUENCE [LARGE SCALE GENOMIC DNA]</scope>
    <source>
        <strain evidence="5">NBRC 110044</strain>
    </source>
</reference>
<feature type="domain" description="Big-1" evidence="3">
    <location>
        <begin position="137"/>
        <end position="224"/>
    </location>
</feature>
<accession>A0ABQ5YKY4</accession>
<proteinExistence type="inferred from homology"/>
<name>A0ABQ5YKY4_9NEIS</name>
<dbReference type="Gene3D" id="2.60.40.10">
    <property type="entry name" value="Immunoglobulins"/>
    <property type="match status" value="4"/>
</dbReference>
<feature type="signal peptide" evidence="2">
    <location>
        <begin position="1"/>
        <end position="28"/>
    </location>
</feature>
<dbReference type="RefSeq" id="WP_284198256.1">
    <property type="nucleotide sequence ID" value="NZ_BSOG01000007.1"/>
</dbReference>